<evidence type="ECO:0000256" key="3">
    <source>
        <dbReference type="SAM" id="Phobius"/>
    </source>
</evidence>
<dbReference type="CDD" id="cd08022">
    <property type="entry name" value="M28_PSMA_like"/>
    <property type="match status" value="1"/>
</dbReference>
<dbReference type="CDD" id="cd02121">
    <property type="entry name" value="PA_GCPII_like"/>
    <property type="match status" value="1"/>
</dbReference>
<dbReference type="eggNOG" id="KOG2195">
    <property type="taxonomic scope" value="Eukaryota"/>
</dbReference>
<proteinExistence type="inferred from homology"/>
<feature type="domain" description="Peptidase M28" evidence="5">
    <location>
        <begin position="407"/>
        <end position="594"/>
    </location>
</feature>
<keyword evidence="3" id="KW-0472">Membrane</keyword>
<feature type="region of interest" description="Disordered" evidence="2">
    <location>
        <begin position="275"/>
        <end position="326"/>
    </location>
</feature>
<dbReference type="RefSeq" id="XP_024323500.1">
    <property type="nucleotide sequence ID" value="XM_024470176.1"/>
</dbReference>
<dbReference type="SUPFAM" id="SSF47672">
    <property type="entry name" value="Transferrin receptor-like dimerisation domain"/>
    <property type="match status" value="1"/>
</dbReference>
<dbReference type="OrthoDB" id="5841748at2759"/>
<dbReference type="Gene3D" id="3.40.630.10">
    <property type="entry name" value="Zn peptidases"/>
    <property type="match status" value="1"/>
</dbReference>
<feature type="compositionally biased region" description="Polar residues" evidence="2">
    <location>
        <begin position="295"/>
        <end position="306"/>
    </location>
</feature>
<accession>A0A177A7S0</accession>
<dbReference type="InterPro" id="IPR007484">
    <property type="entry name" value="Peptidase_M28"/>
</dbReference>
<evidence type="ECO:0000259" key="4">
    <source>
        <dbReference type="Pfam" id="PF04253"/>
    </source>
</evidence>
<dbReference type="FunFam" id="3.40.630.10:FF:000101">
    <property type="entry name" value="N-acetylated alpha-linked acidic dipeptidase like 1"/>
    <property type="match status" value="1"/>
</dbReference>
<dbReference type="PANTHER" id="PTHR10404">
    <property type="entry name" value="N-ACETYLATED-ALPHA-LINKED ACIDIC DIPEPTIDASE"/>
    <property type="match status" value="1"/>
</dbReference>
<dbReference type="Proteomes" id="UP000077154">
    <property type="component" value="Unassembled WGS sequence"/>
</dbReference>
<dbReference type="GO" id="GO:0004180">
    <property type="term" value="F:carboxypeptidase activity"/>
    <property type="evidence" value="ECO:0007669"/>
    <property type="project" value="TreeGrafter"/>
</dbReference>
<comment type="similarity">
    <text evidence="1">Belongs to the peptidase M28 family. M28B subfamily.</text>
</comment>
<dbReference type="VEuPathDB" id="FungiDB:GMDG_06744"/>
<dbReference type="InterPro" id="IPR007365">
    <property type="entry name" value="TFR-like_dimer_dom"/>
</dbReference>
<name>A0A177A7S0_9PEZI</name>
<evidence type="ECO:0000259" key="5">
    <source>
        <dbReference type="Pfam" id="PF04389"/>
    </source>
</evidence>
<reference evidence="6" key="1">
    <citation type="submission" date="2016-03" db="EMBL/GenBank/DDBJ databases">
        <title>Updated assembly of Pseudogymnoascus destructans, the fungus causing white-nose syndrome of bats.</title>
        <authorList>
            <person name="Palmer J.M."/>
            <person name="Drees K.P."/>
            <person name="Foster J.T."/>
            <person name="Lindner D.L."/>
        </authorList>
    </citation>
    <scope>NUCLEOTIDE SEQUENCE [LARGE SCALE GENOMIC DNA]</scope>
    <source>
        <strain evidence="6">20631-21</strain>
    </source>
</reference>
<dbReference type="FunFam" id="3.50.30.30:FF:000008">
    <property type="entry name" value="Glutamate carboxypeptidase 2"/>
    <property type="match status" value="1"/>
</dbReference>
<feature type="region of interest" description="Disordered" evidence="2">
    <location>
        <begin position="14"/>
        <end position="42"/>
    </location>
</feature>
<gene>
    <name evidence="6" type="ORF">VC83_06581</name>
</gene>
<dbReference type="AlphaFoldDB" id="A0A177A7S0"/>
<feature type="transmembrane region" description="Helical" evidence="3">
    <location>
        <begin position="51"/>
        <end position="74"/>
    </location>
</feature>
<dbReference type="InterPro" id="IPR046450">
    <property type="entry name" value="PA_dom_sf"/>
</dbReference>
<dbReference type="Gene3D" id="3.50.30.30">
    <property type="match status" value="1"/>
</dbReference>
<feature type="compositionally biased region" description="Polar residues" evidence="2">
    <location>
        <begin position="28"/>
        <end position="42"/>
    </location>
</feature>
<dbReference type="Gene3D" id="1.20.930.40">
    <property type="entry name" value="Transferrin receptor-like, dimerisation domain"/>
    <property type="match status" value="1"/>
</dbReference>
<feature type="domain" description="Transferrin receptor-like dimerisation" evidence="4">
    <location>
        <begin position="682"/>
        <end position="806"/>
    </location>
</feature>
<sequence>MHLLLSSSLKGHLQPTMATDDRTPLLGASSTAQPARLPQQQRSPAAVRRRFAYIATASLAIAFVVFVLIPAAFIPHLLDDLVPSRGKFQYADLENLLLNSPSTEKLSEWSKYYTSGPHLAGTNLSQAVWTQEKWKEFGIEDSSVVPYEVYLNYPLGHRLALLQKPSKGHSKDDDATWKVKFEASLEEDVLEEDPTTGASNRIPTFHGYSANGNVTARYVYVNYGTYHDFEDLIKANVILKGNIAIARYGHVFRGLKIKRAQELGMVGAVLFTDPGDDGGPLHDMSENYPNGPGRNPSSVQRGSAQFLSMGPGDPTTPGYPSKPGVPRSPIDDNIPQIPSIPISYTDAIPILKALNGHGPIPKDLNKYWDVNLGLVTRGVHYNAGPSPEGLVLKLVNEQDYKITPIWNVIGIINGTLSDEVVVVGNHRDAWIVGGAGDPNSGSAAMMEVIRGFGQALSKGWKPLRTIVFASWDGEEYGLVGSTEWVEEYIPWLSEANVAYINIDVGCSGPEFTAAASPLLNNLIHEVTGKVQSPNQTVEGQTVRDVWGGHIKTMGSGSDFTAFQDFAGISSIDIGFTASHESAVYQYHSNYDSYHWMETYGDPGWHYHTTISKVLGLFVAKLVDAPLVPFRTTDYGKALISYVQQIDDLLDDGPARSSTIRFRPTPETSTDSASRRRYLRRRLEKMQGSAHRFLKVARVFDEHVDTLRKRAKHGYGWLRWCARLKLYLGVRKANFAMKLLDRKFLHAPGLTGRSWFKHVIFAPGLWTGYAGAVFPSLAEAIDNEDEMGAIMWIRIIDDRIIQATRGLEL</sequence>
<dbReference type="InterPro" id="IPR036757">
    <property type="entry name" value="TFR-like_dimer_dom_sf"/>
</dbReference>
<keyword evidence="3" id="KW-1133">Transmembrane helix</keyword>
<dbReference type="EMBL" id="KV441397">
    <property type="protein sequence ID" value="OAF58215.2"/>
    <property type="molecule type" value="Genomic_DNA"/>
</dbReference>
<organism evidence="6">
    <name type="scientific">Pseudogymnoascus destructans</name>
    <dbReference type="NCBI Taxonomy" id="655981"/>
    <lineage>
        <taxon>Eukaryota</taxon>
        <taxon>Fungi</taxon>
        <taxon>Dikarya</taxon>
        <taxon>Ascomycota</taxon>
        <taxon>Pezizomycotina</taxon>
        <taxon>Leotiomycetes</taxon>
        <taxon>Thelebolales</taxon>
        <taxon>Thelebolaceae</taxon>
        <taxon>Pseudogymnoascus</taxon>
    </lineage>
</organism>
<dbReference type="Pfam" id="PF04253">
    <property type="entry name" value="TFR_dimer"/>
    <property type="match status" value="1"/>
</dbReference>
<evidence type="ECO:0000256" key="2">
    <source>
        <dbReference type="SAM" id="MobiDB-lite"/>
    </source>
</evidence>
<evidence type="ECO:0008006" key="7">
    <source>
        <dbReference type="Google" id="ProtNLM"/>
    </source>
</evidence>
<keyword evidence="3" id="KW-0812">Transmembrane</keyword>
<dbReference type="InterPro" id="IPR039373">
    <property type="entry name" value="Peptidase_M28B"/>
</dbReference>
<dbReference type="SUPFAM" id="SSF52025">
    <property type="entry name" value="PA domain"/>
    <property type="match status" value="1"/>
</dbReference>
<dbReference type="GeneID" id="36289639"/>
<evidence type="ECO:0000313" key="6">
    <source>
        <dbReference type="EMBL" id="OAF58215.2"/>
    </source>
</evidence>
<dbReference type="SUPFAM" id="SSF53187">
    <property type="entry name" value="Zn-dependent exopeptidases"/>
    <property type="match status" value="1"/>
</dbReference>
<dbReference type="Pfam" id="PF04389">
    <property type="entry name" value="Peptidase_M28"/>
    <property type="match status" value="1"/>
</dbReference>
<protein>
    <recommendedName>
        <fullName evidence="7">Glutamate carboxypeptidase II</fullName>
    </recommendedName>
</protein>
<evidence type="ECO:0000256" key="1">
    <source>
        <dbReference type="ARBA" id="ARBA00005634"/>
    </source>
</evidence>
<dbReference type="PANTHER" id="PTHR10404:SF46">
    <property type="entry name" value="VACUOLAR PROTEIN SORTING-ASSOCIATED PROTEIN 70"/>
    <property type="match status" value="1"/>
</dbReference>